<dbReference type="EMBL" id="UINC01067293">
    <property type="protein sequence ID" value="SVB98821.1"/>
    <property type="molecule type" value="Genomic_DNA"/>
</dbReference>
<organism evidence="1">
    <name type="scientific">marine metagenome</name>
    <dbReference type="NCBI Taxonomy" id="408172"/>
    <lineage>
        <taxon>unclassified sequences</taxon>
        <taxon>metagenomes</taxon>
        <taxon>ecological metagenomes</taxon>
    </lineage>
</organism>
<reference evidence="1" key="1">
    <citation type="submission" date="2018-05" db="EMBL/GenBank/DDBJ databases">
        <authorList>
            <person name="Lanie J.A."/>
            <person name="Ng W.-L."/>
            <person name="Kazmierczak K.M."/>
            <person name="Andrzejewski T.M."/>
            <person name="Davidsen T.M."/>
            <person name="Wayne K.J."/>
            <person name="Tettelin H."/>
            <person name="Glass J.I."/>
            <person name="Rusch D."/>
            <person name="Podicherti R."/>
            <person name="Tsui H.-C.T."/>
            <person name="Winkler M.E."/>
        </authorList>
    </citation>
    <scope>NUCLEOTIDE SEQUENCE</scope>
</reference>
<accession>A0A382IJF7</accession>
<dbReference type="AlphaFoldDB" id="A0A382IJF7"/>
<protein>
    <submittedName>
        <fullName evidence="1">Uncharacterized protein</fullName>
    </submittedName>
</protein>
<sequence length="60" mass="6744">MVNKLKYLSINVLMGFPNFHINPATRKKRAERLIVDAMRKSGKLISNAPAEIVNILYGMG</sequence>
<proteinExistence type="predicted"/>
<name>A0A382IJF7_9ZZZZ</name>
<feature type="non-terminal residue" evidence="1">
    <location>
        <position position="60"/>
    </location>
</feature>
<evidence type="ECO:0000313" key="1">
    <source>
        <dbReference type="EMBL" id="SVB98821.1"/>
    </source>
</evidence>
<gene>
    <name evidence="1" type="ORF">METZ01_LOCUS251675</name>
</gene>